<gene>
    <name evidence="1" type="ORF">HaLaN_20780</name>
</gene>
<evidence type="ECO:0000313" key="1">
    <source>
        <dbReference type="EMBL" id="GFH23200.1"/>
    </source>
</evidence>
<comment type="caution">
    <text evidence="1">The sequence shown here is derived from an EMBL/GenBank/DDBJ whole genome shotgun (WGS) entry which is preliminary data.</text>
</comment>
<protein>
    <submittedName>
        <fullName evidence="1">Uncharacterized protein</fullName>
    </submittedName>
</protein>
<evidence type="ECO:0000313" key="2">
    <source>
        <dbReference type="Proteomes" id="UP000485058"/>
    </source>
</evidence>
<accession>A0A699ZPW6</accession>
<dbReference type="EMBL" id="BLLF01002214">
    <property type="protein sequence ID" value="GFH23200.1"/>
    <property type="molecule type" value="Genomic_DNA"/>
</dbReference>
<feature type="non-terminal residue" evidence="1">
    <location>
        <position position="40"/>
    </location>
</feature>
<feature type="non-terminal residue" evidence="1">
    <location>
        <position position="1"/>
    </location>
</feature>
<keyword evidence="2" id="KW-1185">Reference proteome</keyword>
<name>A0A699ZPW6_HAELA</name>
<sequence>MQAPMCYPAERQLRLRSISALPGWPAPPLAAEAGGGQEYP</sequence>
<reference evidence="1 2" key="1">
    <citation type="submission" date="2020-02" db="EMBL/GenBank/DDBJ databases">
        <title>Draft genome sequence of Haematococcus lacustris strain NIES-144.</title>
        <authorList>
            <person name="Morimoto D."/>
            <person name="Nakagawa S."/>
            <person name="Yoshida T."/>
            <person name="Sawayama S."/>
        </authorList>
    </citation>
    <scope>NUCLEOTIDE SEQUENCE [LARGE SCALE GENOMIC DNA]</scope>
    <source>
        <strain evidence="1 2">NIES-144</strain>
    </source>
</reference>
<dbReference type="Proteomes" id="UP000485058">
    <property type="component" value="Unassembled WGS sequence"/>
</dbReference>
<proteinExistence type="predicted"/>
<organism evidence="1 2">
    <name type="scientific">Haematococcus lacustris</name>
    <name type="common">Green alga</name>
    <name type="synonym">Haematococcus pluvialis</name>
    <dbReference type="NCBI Taxonomy" id="44745"/>
    <lineage>
        <taxon>Eukaryota</taxon>
        <taxon>Viridiplantae</taxon>
        <taxon>Chlorophyta</taxon>
        <taxon>core chlorophytes</taxon>
        <taxon>Chlorophyceae</taxon>
        <taxon>CS clade</taxon>
        <taxon>Chlamydomonadales</taxon>
        <taxon>Haematococcaceae</taxon>
        <taxon>Haematococcus</taxon>
    </lineage>
</organism>
<dbReference type="AlphaFoldDB" id="A0A699ZPW6"/>